<reference evidence="1 2" key="1">
    <citation type="journal article" date="2024" name="G3 (Bethesda)">
        <title>Genome assembly of Hibiscus sabdariffa L. provides insights into metabolisms of medicinal natural products.</title>
        <authorList>
            <person name="Kim T."/>
        </authorList>
    </citation>
    <scope>NUCLEOTIDE SEQUENCE [LARGE SCALE GENOMIC DNA]</scope>
    <source>
        <strain evidence="1">TK-2024</strain>
        <tissue evidence="1">Old leaves</tissue>
    </source>
</reference>
<comment type="caution">
    <text evidence="1">The sequence shown here is derived from an EMBL/GenBank/DDBJ whole genome shotgun (WGS) entry which is preliminary data.</text>
</comment>
<sequence>MFVKPIEDRLVSLVGKQSSTENPSQVPLIIQAPVSRHVPNILTASVDVAPMPPESQAAVDELSTGHTIPRVVSVTVEESEPPMIVNIPVGETSHVAQDHDDVSVP</sequence>
<evidence type="ECO:0000313" key="2">
    <source>
        <dbReference type="Proteomes" id="UP001472677"/>
    </source>
</evidence>
<proteinExistence type="predicted"/>
<keyword evidence="2" id="KW-1185">Reference proteome</keyword>
<gene>
    <name evidence="1" type="ORF">V6N12_070723</name>
</gene>
<protein>
    <submittedName>
        <fullName evidence="1">Uncharacterized protein</fullName>
    </submittedName>
</protein>
<accession>A0ABR2FI85</accession>
<dbReference type="Proteomes" id="UP001472677">
    <property type="component" value="Unassembled WGS sequence"/>
</dbReference>
<name>A0ABR2FI85_9ROSI</name>
<dbReference type="EMBL" id="JBBPBM010000006">
    <property type="protein sequence ID" value="KAK8580449.1"/>
    <property type="molecule type" value="Genomic_DNA"/>
</dbReference>
<organism evidence="1 2">
    <name type="scientific">Hibiscus sabdariffa</name>
    <name type="common">roselle</name>
    <dbReference type="NCBI Taxonomy" id="183260"/>
    <lineage>
        <taxon>Eukaryota</taxon>
        <taxon>Viridiplantae</taxon>
        <taxon>Streptophyta</taxon>
        <taxon>Embryophyta</taxon>
        <taxon>Tracheophyta</taxon>
        <taxon>Spermatophyta</taxon>
        <taxon>Magnoliopsida</taxon>
        <taxon>eudicotyledons</taxon>
        <taxon>Gunneridae</taxon>
        <taxon>Pentapetalae</taxon>
        <taxon>rosids</taxon>
        <taxon>malvids</taxon>
        <taxon>Malvales</taxon>
        <taxon>Malvaceae</taxon>
        <taxon>Malvoideae</taxon>
        <taxon>Hibiscus</taxon>
    </lineage>
</organism>
<evidence type="ECO:0000313" key="1">
    <source>
        <dbReference type="EMBL" id="KAK8580449.1"/>
    </source>
</evidence>